<dbReference type="InterPro" id="IPR036013">
    <property type="entry name" value="Band_7/SPFH_dom_sf"/>
</dbReference>
<organism evidence="9 10">
    <name type="scientific">Macaca fascicularis</name>
    <name type="common">Crab-eating macaque</name>
    <name type="synonym">Cynomolgus monkey</name>
    <dbReference type="NCBI Taxonomy" id="9541"/>
    <lineage>
        <taxon>Eukaryota</taxon>
        <taxon>Metazoa</taxon>
        <taxon>Chordata</taxon>
        <taxon>Craniata</taxon>
        <taxon>Vertebrata</taxon>
        <taxon>Euteleostomi</taxon>
        <taxon>Mammalia</taxon>
        <taxon>Eutheria</taxon>
        <taxon>Euarchontoglires</taxon>
        <taxon>Primates</taxon>
        <taxon>Haplorrhini</taxon>
        <taxon>Catarrhini</taxon>
        <taxon>Cercopithecidae</taxon>
        <taxon>Cercopithecinae</taxon>
        <taxon>Macaca</taxon>
    </lineage>
</organism>
<dbReference type="InterPro" id="IPR001107">
    <property type="entry name" value="Band_7"/>
</dbReference>
<dbReference type="GO" id="GO:0045121">
    <property type="term" value="C:membrane raft"/>
    <property type="evidence" value="ECO:0007669"/>
    <property type="project" value="Ensembl"/>
</dbReference>
<evidence type="ECO:0000256" key="6">
    <source>
        <dbReference type="SAM" id="MobiDB-lite"/>
    </source>
</evidence>
<dbReference type="Ensembl" id="ENSMFAT00000036122.2">
    <property type="protein sequence ID" value="ENSMFAP00000009704.2"/>
    <property type="gene ID" value="ENSMFAG00000034904.2"/>
</dbReference>
<dbReference type="SMART" id="SM00244">
    <property type="entry name" value="PHB"/>
    <property type="match status" value="1"/>
</dbReference>
<keyword evidence="3 7" id="KW-0472">Membrane</keyword>
<evidence type="ECO:0000256" key="2">
    <source>
        <dbReference type="ARBA" id="ARBA00008164"/>
    </source>
</evidence>
<name>A0A2K5UBG1_MACFA</name>
<dbReference type="GO" id="GO:0036057">
    <property type="term" value="C:slit diaphragm"/>
    <property type="evidence" value="ECO:0007669"/>
    <property type="project" value="Ensembl"/>
</dbReference>
<accession>A0A2K5UBG1</accession>
<dbReference type="FunFam" id="3.30.479.30:FF:000004">
    <property type="entry name" value="Putative membrane protease family, stomatin"/>
    <property type="match status" value="1"/>
</dbReference>
<reference evidence="9" key="2">
    <citation type="submission" date="2025-08" db="UniProtKB">
        <authorList>
            <consortium name="Ensembl"/>
        </authorList>
    </citation>
    <scope>IDENTIFICATION</scope>
</reference>
<sequence>MTLGTLQELSLRSRAATCRHALFNARTLPGAGSPTQASLLQRRPGRGSRRAQSTAPRKTAVGVPGAPRHGPAHDPGVPPSPSAPTRLSLGSPGEPRRPAATPQGLQSRAALALLLRPPSSSEDGEEGAELLQGVPRARRQVPAQGEQEREGREERRRPQTPGGWARAVGLRTGGDPGEPRAPAATVVDVDEVRGSGEEGTEVVALLESERPEEGTKSSGLGACEWLLVLISLLFIIMTFPFSIWFCIKVVQEYERVIIFRLGHLLPGRAKGPGLFFFLPCLDTYHKVDLRLQTLEIPFHEIVTKDMFIMEIDAVCYYRMENASLLLSSLAHVSKAVQFLVQTTMKRLLAHRSLTEILLERKSIAQDAKVALDSVTCIWGIKVERIEIKDVRLPAGLQHSLAVEAEAQRQAKVRMIAAEGEKAASESLRMAAEILSGTPAAVQLRYLHTLQSLSTEKPSTVVLPLPFDLLNCLSSPSNRTQGSLPFPSPSKPVEPLNPKKKDSPML</sequence>
<dbReference type="GO" id="GO:0009898">
    <property type="term" value="C:cytoplasmic side of plasma membrane"/>
    <property type="evidence" value="ECO:0007669"/>
    <property type="project" value="Ensembl"/>
</dbReference>
<dbReference type="Gene3D" id="6.10.250.2090">
    <property type="match status" value="1"/>
</dbReference>
<keyword evidence="10" id="KW-1185">Reference proteome</keyword>
<dbReference type="Pfam" id="PF01145">
    <property type="entry name" value="Band_7"/>
    <property type="match status" value="1"/>
</dbReference>
<proteinExistence type="inferred from homology"/>
<dbReference type="InterPro" id="IPR043202">
    <property type="entry name" value="Band-7_stomatin-like"/>
</dbReference>
<dbReference type="PROSITE" id="PS01270">
    <property type="entry name" value="BAND_7"/>
    <property type="match status" value="1"/>
</dbReference>
<dbReference type="GO" id="GO:0010467">
    <property type="term" value="P:gene expression"/>
    <property type="evidence" value="ECO:0007669"/>
    <property type="project" value="Ensembl"/>
</dbReference>
<dbReference type="GO" id="GO:0032991">
    <property type="term" value="C:protein-containing complex"/>
    <property type="evidence" value="ECO:0007669"/>
    <property type="project" value="Ensembl"/>
</dbReference>
<comment type="function">
    <text evidence="4">Plays a role in the regulation of glomerular permeability, acting probably as a linker between the plasma membrane and the cytoskeleton.</text>
</comment>
<evidence type="ECO:0000256" key="5">
    <source>
        <dbReference type="ARBA" id="ARBA00071670"/>
    </source>
</evidence>
<keyword evidence="7" id="KW-0812">Transmembrane</keyword>
<dbReference type="PANTHER" id="PTHR10264:SF127">
    <property type="entry name" value="PODOCIN"/>
    <property type="match status" value="1"/>
</dbReference>
<dbReference type="AlphaFoldDB" id="A0A2K5UBG1"/>
<evidence type="ECO:0000313" key="9">
    <source>
        <dbReference type="Ensembl" id="ENSMFAP00000009704.2"/>
    </source>
</evidence>
<dbReference type="Proteomes" id="UP000233100">
    <property type="component" value="Chromosome 1"/>
</dbReference>
<dbReference type="Bgee" id="ENSMFAG00000034904">
    <property type="expression patterns" value="Expressed in adult mammalian kidney"/>
</dbReference>
<reference evidence="9 10" key="1">
    <citation type="submission" date="2013-03" db="EMBL/GenBank/DDBJ databases">
        <authorList>
            <person name="Warren W."/>
            <person name="Wilson R.K."/>
        </authorList>
    </citation>
    <scope>NUCLEOTIDE SEQUENCE</scope>
</reference>
<dbReference type="PANTHER" id="PTHR10264">
    <property type="entry name" value="BAND 7 PROTEIN-RELATED"/>
    <property type="match status" value="1"/>
</dbReference>
<feature type="compositionally biased region" description="Basic and acidic residues" evidence="6">
    <location>
        <begin position="496"/>
        <end position="505"/>
    </location>
</feature>
<feature type="transmembrane region" description="Helical" evidence="7">
    <location>
        <begin position="225"/>
        <end position="247"/>
    </location>
</feature>
<feature type="region of interest" description="Disordered" evidence="6">
    <location>
        <begin position="477"/>
        <end position="505"/>
    </location>
</feature>
<dbReference type="CDD" id="cd08827">
    <property type="entry name" value="SPFH_podocin"/>
    <property type="match status" value="1"/>
</dbReference>
<dbReference type="VEuPathDB" id="HostDB:ENSMFAG00000034904"/>
<dbReference type="InterPro" id="IPR001972">
    <property type="entry name" value="Stomatin_HflK_fam"/>
</dbReference>
<gene>
    <name evidence="9" type="primary">NPHS2</name>
</gene>
<feature type="compositionally biased region" description="Basic and acidic residues" evidence="6">
    <location>
        <begin position="146"/>
        <end position="157"/>
    </location>
</feature>
<evidence type="ECO:0000256" key="3">
    <source>
        <dbReference type="ARBA" id="ARBA00023136"/>
    </source>
</evidence>
<comment type="subcellular location">
    <subcellularLocation>
        <location evidence="1">Membrane</location>
    </subcellularLocation>
</comment>
<feature type="region of interest" description="Disordered" evidence="6">
    <location>
        <begin position="117"/>
        <end position="182"/>
    </location>
</feature>
<evidence type="ECO:0000256" key="7">
    <source>
        <dbReference type="SAM" id="Phobius"/>
    </source>
</evidence>
<dbReference type="GO" id="GO:0030036">
    <property type="term" value="P:actin cytoskeleton organization"/>
    <property type="evidence" value="ECO:0007669"/>
    <property type="project" value="Ensembl"/>
</dbReference>
<reference evidence="9" key="3">
    <citation type="submission" date="2025-09" db="UniProtKB">
        <authorList>
            <consortium name="Ensembl"/>
        </authorList>
    </citation>
    <scope>IDENTIFICATION</scope>
</reference>
<comment type="similarity">
    <text evidence="2">Belongs to the band 7/mec-2 family.</text>
</comment>
<dbReference type="InterPro" id="IPR018080">
    <property type="entry name" value="Band_7/stomatin-like_CS"/>
</dbReference>
<feature type="region of interest" description="Disordered" evidence="6">
    <location>
        <begin position="27"/>
        <end position="104"/>
    </location>
</feature>
<evidence type="ECO:0000256" key="4">
    <source>
        <dbReference type="ARBA" id="ARBA00053394"/>
    </source>
</evidence>
<protein>
    <recommendedName>
        <fullName evidence="5">Podocin</fullName>
    </recommendedName>
</protein>
<dbReference type="GO" id="GO:0072249">
    <property type="term" value="P:metanephric podocyte development"/>
    <property type="evidence" value="ECO:0007669"/>
    <property type="project" value="Ensembl"/>
</dbReference>
<dbReference type="Gene3D" id="3.30.479.30">
    <property type="entry name" value="Band 7 domain"/>
    <property type="match status" value="1"/>
</dbReference>
<dbReference type="SUPFAM" id="SSF117892">
    <property type="entry name" value="Band 7/SPFH domain"/>
    <property type="match status" value="1"/>
</dbReference>
<dbReference type="GeneTree" id="ENSGT01030000234614"/>
<dbReference type="PRINTS" id="PR00721">
    <property type="entry name" value="STOMATIN"/>
</dbReference>
<evidence type="ECO:0000256" key="1">
    <source>
        <dbReference type="ARBA" id="ARBA00004370"/>
    </source>
</evidence>
<keyword evidence="7" id="KW-1133">Transmembrane helix</keyword>
<evidence type="ECO:0000313" key="10">
    <source>
        <dbReference type="Proteomes" id="UP000233100"/>
    </source>
</evidence>
<evidence type="ECO:0000259" key="8">
    <source>
        <dbReference type="SMART" id="SM00244"/>
    </source>
</evidence>
<feature type="domain" description="Band 7" evidence="8">
    <location>
        <begin position="245"/>
        <end position="404"/>
    </location>
</feature>